<evidence type="ECO:0000313" key="2">
    <source>
        <dbReference type="EMBL" id="SHH88654.1"/>
    </source>
</evidence>
<keyword evidence="1" id="KW-0472">Membrane</keyword>
<dbReference type="Proteomes" id="UP000184447">
    <property type="component" value="Unassembled WGS sequence"/>
</dbReference>
<keyword evidence="1" id="KW-1133">Transmembrane helix</keyword>
<name>A0A1M5WNE2_9CLOT</name>
<feature type="transmembrane region" description="Helical" evidence="1">
    <location>
        <begin position="7"/>
        <end position="29"/>
    </location>
</feature>
<evidence type="ECO:0000256" key="1">
    <source>
        <dbReference type="SAM" id="Phobius"/>
    </source>
</evidence>
<reference evidence="2 3" key="1">
    <citation type="submission" date="2016-11" db="EMBL/GenBank/DDBJ databases">
        <authorList>
            <person name="Jaros S."/>
            <person name="Januszkiewicz K."/>
            <person name="Wedrychowicz H."/>
        </authorList>
    </citation>
    <scope>NUCLEOTIDE SEQUENCE [LARGE SCALE GENOMIC DNA]</scope>
    <source>
        <strain evidence="2 3">DSM 8605</strain>
    </source>
</reference>
<organism evidence="2 3">
    <name type="scientific">Clostridium grantii DSM 8605</name>
    <dbReference type="NCBI Taxonomy" id="1121316"/>
    <lineage>
        <taxon>Bacteria</taxon>
        <taxon>Bacillati</taxon>
        <taxon>Bacillota</taxon>
        <taxon>Clostridia</taxon>
        <taxon>Eubacteriales</taxon>
        <taxon>Clostridiaceae</taxon>
        <taxon>Clostridium</taxon>
    </lineage>
</organism>
<gene>
    <name evidence="2" type="ORF">SAMN02745207_03007</name>
</gene>
<dbReference type="EMBL" id="FQXM01000018">
    <property type="protein sequence ID" value="SHH88654.1"/>
    <property type="molecule type" value="Genomic_DNA"/>
</dbReference>
<evidence type="ECO:0000313" key="3">
    <source>
        <dbReference type="Proteomes" id="UP000184447"/>
    </source>
</evidence>
<proteinExistence type="predicted"/>
<sequence>MSSKKINFFMIILLVVLNMLWLCSFVYFIIFNNMYNIIIIYIMGFVVILKNNIRAYNNFLNEK</sequence>
<protein>
    <submittedName>
        <fullName evidence="2">Uncharacterized protein</fullName>
    </submittedName>
</protein>
<keyword evidence="1" id="KW-0812">Transmembrane</keyword>
<feature type="transmembrane region" description="Helical" evidence="1">
    <location>
        <begin position="35"/>
        <end position="53"/>
    </location>
</feature>
<accession>A0A1M5WNE2</accession>
<dbReference type="AlphaFoldDB" id="A0A1M5WNE2"/>
<keyword evidence="3" id="KW-1185">Reference proteome</keyword>